<dbReference type="InterPro" id="IPR037056">
    <property type="entry name" value="RNase_H1_N_sf"/>
</dbReference>
<proteinExistence type="predicted"/>
<dbReference type="RefSeq" id="XP_001889859.1">
    <property type="nucleotide sequence ID" value="XM_001889824.1"/>
</dbReference>
<keyword evidence="5" id="KW-1185">Reference proteome</keyword>
<dbReference type="Proteomes" id="UP000001194">
    <property type="component" value="Unassembled WGS sequence"/>
</dbReference>
<reference evidence="4 5" key="1">
    <citation type="journal article" date="2008" name="Nature">
        <title>The genome of Laccaria bicolor provides insights into mycorrhizal symbiosis.</title>
        <authorList>
            <person name="Martin F."/>
            <person name="Aerts A."/>
            <person name="Ahren D."/>
            <person name="Brun A."/>
            <person name="Danchin E.G.J."/>
            <person name="Duchaussoy F."/>
            <person name="Gibon J."/>
            <person name="Kohler A."/>
            <person name="Lindquist E."/>
            <person name="Pereda V."/>
            <person name="Salamov A."/>
            <person name="Shapiro H.J."/>
            <person name="Wuyts J."/>
            <person name="Blaudez D."/>
            <person name="Buee M."/>
            <person name="Brokstein P."/>
            <person name="Canbaeck B."/>
            <person name="Cohen D."/>
            <person name="Courty P.E."/>
            <person name="Coutinho P.M."/>
            <person name="Delaruelle C."/>
            <person name="Detter J.C."/>
            <person name="Deveau A."/>
            <person name="DiFazio S."/>
            <person name="Duplessis S."/>
            <person name="Fraissinet-Tachet L."/>
            <person name="Lucic E."/>
            <person name="Frey-Klett P."/>
            <person name="Fourrey C."/>
            <person name="Feussner I."/>
            <person name="Gay G."/>
            <person name="Grimwood J."/>
            <person name="Hoegger P.J."/>
            <person name="Jain P."/>
            <person name="Kilaru S."/>
            <person name="Labbe J."/>
            <person name="Lin Y.C."/>
            <person name="Legue V."/>
            <person name="Le Tacon F."/>
            <person name="Marmeisse R."/>
            <person name="Melayah D."/>
            <person name="Montanini B."/>
            <person name="Muratet M."/>
            <person name="Nehls U."/>
            <person name="Niculita-Hirzel H."/>
            <person name="Oudot-Le Secq M.P."/>
            <person name="Peter M."/>
            <person name="Quesneville H."/>
            <person name="Rajashekar B."/>
            <person name="Reich M."/>
            <person name="Rouhier N."/>
            <person name="Schmutz J."/>
            <person name="Yin T."/>
            <person name="Chalot M."/>
            <person name="Henrissat B."/>
            <person name="Kuees U."/>
            <person name="Lucas S."/>
            <person name="Van de Peer Y."/>
            <person name="Podila G.K."/>
            <person name="Polle A."/>
            <person name="Pukkila P.J."/>
            <person name="Richardson P.M."/>
            <person name="Rouze P."/>
            <person name="Sanders I.R."/>
            <person name="Stajich J.E."/>
            <person name="Tunlid A."/>
            <person name="Tuskan G."/>
            <person name="Grigoriev I.V."/>
        </authorList>
    </citation>
    <scope>NUCLEOTIDE SEQUENCE [LARGE SCALE GENOMIC DNA]</scope>
    <source>
        <strain evidence="5">S238N-H82 / ATCC MYA-4686</strain>
    </source>
</reference>
<keyword evidence="2" id="KW-1133">Transmembrane helix</keyword>
<dbReference type="OrthoDB" id="3270804at2759"/>
<feature type="domain" description="Ribonuclease H1 N-terminal" evidence="3">
    <location>
        <begin position="237"/>
        <end position="269"/>
    </location>
</feature>
<dbReference type="HOGENOM" id="CLU_078287_0_0_1"/>
<dbReference type="EMBL" id="DS547163">
    <property type="protein sequence ID" value="EDQ99510.1"/>
    <property type="molecule type" value="Genomic_DNA"/>
</dbReference>
<feature type="transmembrane region" description="Helical" evidence="2">
    <location>
        <begin position="29"/>
        <end position="49"/>
    </location>
</feature>
<dbReference type="Gene3D" id="3.40.970.10">
    <property type="entry name" value="Ribonuclease H1, N-terminal domain"/>
    <property type="match status" value="1"/>
</dbReference>
<dbReference type="InterPro" id="IPR011320">
    <property type="entry name" value="RNase_H1_N"/>
</dbReference>
<evidence type="ECO:0000313" key="4">
    <source>
        <dbReference type="EMBL" id="EDQ99510.1"/>
    </source>
</evidence>
<organism evidence="5">
    <name type="scientific">Laccaria bicolor (strain S238N-H82 / ATCC MYA-4686)</name>
    <name type="common">Bicoloured deceiver</name>
    <name type="synonym">Laccaria laccata var. bicolor</name>
    <dbReference type="NCBI Taxonomy" id="486041"/>
    <lineage>
        <taxon>Eukaryota</taxon>
        <taxon>Fungi</taxon>
        <taxon>Dikarya</taxon>
        <taxon>Basidiomycota</taxon>
        <taxon>Agaricomycotina</taxon>
        <taxon>Agaricomycetes</taxon>
        <taxon>Agaricomycetidae</taxon>
        <taxon>Agaricales</taxon>
        <taxon>Agaricineae</taxon>
        <taxon>Hydnangiaceae</taxon>
        <taxon>Laccaria</taxon>
    </lineage>
</organism>
<dbReference type="InParanoid" id="B0E0V2"/>
<dbReference type="InterPro" id="IPR009027">
    <property type="entry name" value="Ribosomal_bL9/RNase_H1_N"/>
</dbReference>
<feature type="compositionally biased region" description="Polar residues" evidence="1">
    <location>
        <begin position="67"/>
        <end position="77"/>
    </location>
</feature>
<keyword evidence="2" id="KW-0472">Membrane</keyword>
<protein>
    <submittedName>
        <fullName evidence="4">Predicted protein</fullName>
    </submittedName>
</protein>
<sequence length="294" mass="29623">MFKTWDHIGQFINTGLLALIGPSAGTINYGLFVLSGLSVLVVRAFLAILNTTPSSSPSAPPCSSLSATDNAASSHSAGNEDFKDSEDEDQGDAPSLPPLQCASCAFSMAGAQPPVADAGSAPSSVIASTTAVAETRAPTPASSLVAVPTVVVPISPAAASLPSAAASITAMTAPIVANGAATTTTTTTASVRAAVGPAVPLYSQLPPNVPSNAVLPPPHLVTVGHGYHIPGPNDNPPFYVVTRGRNIGIFSGWENVSPLVTGVSHAVFSRVGSIAEGHNRMTMARTSAFAVYLA</sequence>
<dbReference type="KEGG" id="lbc:LACBIDRAFT_334944"/>
<dbReference type="Pfam" id="PF01693">
    <property type="entry name" value="Cauli_VI"/>
    <property type="match status" value="1"/>
</dbReference>
<dbReference type="SUPFAM" id="SSF55658">
    <property type="entry name" value="L9 N-domain-like"/>
    <property type="match status" value="1"/>
</dbReference>
<feature type="compositionally biased region" description="Low complexity" evidence="1">
    <location>
        <begin position="53"/>
        <end position="66"/>
    </location>
</feature>
<evidence type="ECO:0000256" key="2">
    <source>
        <dbReference type="SAM" id="Phobius"/>
    </source>
</evidence>
<evidence type="ECO:0000313" key="5">
    <source>
        <dbReference type="Proteomes" id="UP000001194"/>
    </source>
</evidence>
<gene>
    <name evidence="4" type="ORF">LACBIDRAFT_334944</name>
</gene>
<dbReference type="AlphaFoldDB" id="B0E0V2"/>
<name>B0E0V2_LACBS</name>
<keyword evidence="2" id="KW-0812">Transmembrane</keyword>
<evidence type="ECO:0000256" key="1">
    <source>
        <dbReference type="SAM" id="MobiDB-lite"/>
    </source>
</evidence>
<evidence type="ECO:0000259" key="3">
    <source>
        <dbReference type="Pfam" id="PF01693"/>
    </source>
</evidence>
<feature type="region of interest" description="Disordered" evidence="1">
    <location>
        <begin position="52"/>
        <end position="96"/>
    </location>
</feature>
<accession>B0E0V2</accession>
<dbReference type="GeneID" id="6085519"/>